<name>A0A445FYG8_GLYSO</name>
<protein>
    <submittedName>
        <fullName evidence="3">Phenolic glucoside malonyltransferase 1</fullName>
    </submittedName>
</protein>
<dbReference type="AlphaFoldDB" id="A0A445FYG8"/>
<dbReference type="PANTHER" id="PTHR31625">
    <property type="match status" value="1"/>
</dbReference>
<comment type="caution">
    <text evidence="3">The sequence shown here is derived from an EMBL/GenBank/DDBJ whole genome shotgun (WGS) entry which is preliminary data.</text>
</comment>
<dbReference type="Proteomes" id="UP000289340">
    <property type="component" value="Chromosome 18"/>
</dbReference>
<dbReference type="InterPro" id="IPR051504">
    <property type="entry name" value="Plant_metabolite_acyltrans"/>
</dbReference>
<accession>A0A445FYG8</accession>
<dbReference type="SMR" id="A0A445FYG8"/>
<keyword evidence="2" id="KW-0012">Acyltransferase</keyword>
<reference evidence="3 4" key="1">
    <citation type="submission" date="2018-09" db="EMBL/GenBank/DDBJ databases">
        <title>A high-quality reference genome of wild soybean provides a powerful tool to mine soybean genomes.</title>
        <authorList>
            <person name="Xie M."/>
            <person name="Chung C.Y.L."/>
            <person name="Li M.-W."/>
            <person name="Wong F.-L."/>
            <person name="Chan T.-F."/>
            <person name="Lam H.-M."/>
        </authorList>
    </citation>
    <scope>NUCLEOTIDE SEQUENCE [LARGE SCALE GENOMIC DNA]</scope>
    <source>
        <strain evidence="4">cv. W05</strain>
        <tissue evidence="3">Hypocotyl of etiolated seedlings</tissue>
    </source>
</reference>
<dbReference type="EMBL" id="QZWG01000018">
    <property type="protein sequence ID" value="RZB53866.1"/>
    <property type="molecule type" value="Genomic_DNA"/>
</dbReference>
<evidence type="ECO:0000313" key="4">
    <source>
        <dbReference type="Proteomes" id="UP000289340"/>
    </source>
</evidence>
<proteinExistence type="predicted"/>
<evidence type="ECO:0000256" key="2">
    <source>
        <dbReference type="ARBA" id="ARBA00023315"/>
    </source>
</evidence>
<dbReference type="GO" id="GO:0016747">
    <property type="term" value="F:acyltransferase activity, transferring groups other than amino-acyl groups"/>
    <property type="evidence" value="ECO:0007669"/>
    <property type="project" value="UniProtKB-ARBA"/>
</dbReference>
<dbReference type="Pfam" id="PF02458">
    <property type="entry name" value="Transferase"/>
    <property type="match status" value="1"/>
</dbReference>
<dbReference type="SUPFAM" id="SSF52777">
    <property type="entry name" value="CoA-dependent acyltransferases"/>
    <property type="match status" value="1"/>
</dbReference>
<organism evidence="3 4">
    <name type="scientific">Glycine soja</name>
    <name type="common">Wild soybean</name>
    <dbReference type="NCBI Taxonomy" id="3848"/>
    <lineage>
        <taxon>Eukaryota</taxon>
        <taxon>Viridiplantae</taxon>
        <taxon>Streptophyta</taxon>
        <taxon>Embryophyta</taxon>
        <taxon>Tracheophyta</taxon>
        <taxon>Spermatophyta</taxon>
        <taxon>Magnoliopsida</taxon>
        <taxon>eudicotyledons</taxon>
        <taxon>Gunneridae</taxon>
        <taxon>Pentapetalae</taxon>
        <taxon>rosids</taxon>
        <taxon>fabids</taxon>
        <taxon>Fabales</taxon>
        <taxon>Fabaceae</taxon>
        <taxon>Papilionoideae</taxon>
        <taxon>50 kb inversion clade</taxon>
        <taxon>NPAAA clade</taxon>
        <taxon>indigoferoid/millettioid clade</taxon>
        <taxon>Phaseoleae</taxon>
        <taxon>Glycine</taxon>
        <taxon>Glycine subgen. Soja</taxon>
    </lineage>
</organism>
<evidence type="ECO:0000313" key="3">
    <source>
        <dbReference type="EMBL" id="RZB53866.1"/>
    </source>
</evidence>
<keyword evidence="1 3" id="KW-0808">Transferase</keyword>
<gene>
    <name evidence="3" type="ORF">D0Y65_049695</name>
</gene>
<dbReference type="Gene3D" id="3.30.559.10">
    <property type="entry name" value="Chloramphenicol acetyltransferase-like domain"/>
    <property type="match status" value="2"/>
</dbReference>
<evidence type="ECO:0000256" key="1">
    <source>
        <dbReference type="ARBA" id="ARBA00022679"/>
    </source>
</evidence>
<keyword evidence="4" id="KW-1185">Reference proteome</keyword>
<dbReference type="Gramene" id="XM_028359883.1">
    <property type="protein sequence ID" value="XP_028215684.1"/>
    <property type="gene ID" value="LOC114397708"/>
</dbReference>
<dbReference type="InterPro" id="IPR023213">
    <property type="entry name" value="CAT-like_dom_sf"/>
</dbReference>
<sequence length="479" mass="52911">MASSDKSIKIHEHCLVPPPSAAATPFSVPLTFFDLHWLRFHPVERIFFYSLPLPHSDHSSFFDKVVPKLKTSLSHTLQHFLPLAGNIVWPSDSPKPIIQFNPGDGVSLVLAQCDDALFNHMLDNSPRGATESHTLVPHLESSDSLASVMSLQITLFPNKGFCIAISSHHAVLDGKSSTMFIKAWAYACKSGEEESPPSLVPEYLEPLFDRDIIKDPTGLESVFINNWTQIASQMNPSHTSNGRSLKTVPQPIKENSVRATFELARGDLEKIKKRVLSKWELVEELAEPVLASSKPTTLSTFVTTLAYVSVCIAKAIHEAQNVQKFVLGFTVDYRARLEPPIPENYFGNCVASHMVDTQPHDFIKDDGVAIVAKRIWSKIKTLDKGALNGLDTIFSRFMTMRSEGTMAIGVAGSNRFGVYETDFGWGRPSKVEITSIDRGLNIGLAESKDGRGGVEVGLALNKHVMDLFHTIFHAGLSFD</sequence>